<accession>A0A914I006</accession>
<sequence length="111" mass="12089">MLLLQQNNSLKFNHKITASSSKASPINNEEPSMPSSPSSSERSVVLAFSTPEALSRLNSAQTMTTQFFTPAASSRNSNQSIATHNEIRSVASPEAAQKNPKSNTRRRCCCF</sequence>
<evidence type="ECO:0000313" key="3">
    <source>
        <dbReference type="WBParaSite" id="Gr19_v10_g6228.t1"/>
    </source>
</evidence>
<proteinExistence type="predicted"/>
<protein>
    <submittedName>
        <fullName evidence="3">Uncharacterized protein</fullName>
    </submittedName>
</protein>
<feature type="region of interest" description="Disordered" evidence="1">
    <location>
        <begin position="13"/>
        <end position="44"/>
    </location>
</feature>
<feature type="region of interest" description="Disordered" evidence="1">
    <location>
        <begin position="69"/>
        <end position="111"/>
    </location>
</feature>
<keyword evidence="2" id="KW-1185">Reference proteome</keyword>
<name>A0A914I006_GLORO</name>
<feature type="compositionally biased region" description="Polar residues" evidence="1">
    <location>
        <begin position="13"/>
        <end position="27"/>
    </location>
</feature>
<dbReference type="Proteomes" id="UP000887572">
    <property type="component" value="Unplaced"/>
</dbReference>
<dbReference type="WBParaSite" id="Gr19_v10_g6228.t1">
    <property type="protein sequence ID" value="Gr19_v10_g6228.t1"/>
    <property type="gene ID" value="Gr19_v10_g6228"/>
</dbReference>
<reference evidence="3" key="1">
    <citation type="submission" date="2022-11" db="UniProtKB">
        <authorList>
            <consortium name="WormBaseParasite"/>
        </authorList>
    </citation>
    <scope>IDENTIFICATION</scope>
</reference>
<organism evidence="2 3">
    <name type="scientific">Globodera rostochiensis</name>
    <name type="common">Golden nematode worm</name>
    <name type="synonym">Heterodera rostochiensis</name>
    <dbReference type="NCBI Taxonomy" id="31243"/>
    <lineage>
        <taxon>Eukaryota</taxon>
        <taxon>Metazoa</taxon>
        <taxon>Ecdysozoa</taxon>
        <taxon>Nematoda</taxon>
        <taxon>Chromadorea</taxon>
        <taxon>Rhabditida</taxon>
        <taxon>Tylenchina</taxon>
        <taxon>Tylenchomorpha</taxon>
        <taxon>Tylenchoidea</taxon>
        <taxon>Heteroderidae</taxon>
        <taxon>Heteroderinae</taxon>
        <taxon>Globodera</taxon>
    </lineage>
</organism>
<feature type="compositionally biased region" description="Polar residues" evidence="1">
    <location>
        <begin position="69"/>
        <end position="83"/>
    </location>
</feature>
<dbReference type="AlphaFoldDB" id="A0A914I006"/>
<evidence type="ECO:0000313" key="2">
    <source>
        <dbReference type="Proteomes" id="UP000887572"/>
    </source>
</evidence>
<feature type="compositionally biased region" description="Low complexity" evidence="1">
    <location>
        <begin position="29"/>
        <end position="43"/>
    </location>
</feature>
<evidence type="ECO:0000256" key="1">
    <source>
        <dbReference type="SAM" id="MobiDB-lite"/>
    </source>
</evidence>